<dbReference type="GO" id="GO:0005524">
    <property type="term" value="F:ATP binding"/>
    <property type="evidence" value="ECO:0007669"/>
    <property type="project" value="InterPro"/>
</dbReference>
<dbReference type="Pfam" id="PF00005">
    <property type="entry name" value="ABC_tran"/>
    <property type="match status" value="1"/>
</dbReference>
<reference evidence="3 4" key="1">
    <citation type="submission" date="2020-12" db="EMBL/GenBank/DDBJ databases">
        <title>Concerted genomic and epigenomic changes stabilize Arabidopsis allopolyploids.</title>
        <authorList>
            <person name="Chen Z."/>
        </authorList>
    </citation>
    <scope>NUCLEOTIDE SEQUENCE [LARGE SCALE GENOMIC DNA]</scope>
    <source>
        <strain evidence="3">Allo738</strain>
        <tissue evidence="3">Leaf</tissue>
    </source>
</reference>
<comment type="caution">
    <text evidence="3">The sequence shown here is derived from an EMBL/GenBank/DDBJ whole genome shotgun (WGS) entry which is preliminary data.</text>
</comment>
<keyword evidence="4" id="KW-1185">Reference proteome</keyword>
<dbReference type="SMART" id="SM00382">
    <property type="entry name" value="AAA"/>
    <property type="match status" value="1"/>
</dbReference>
<proteinExistence type="predicted"/>
<dbReference type="GO" id="GO:0016887">
    <property type="term" value="F:ATP hydrolysis activity"/>
    <property type="evidence" value="ECO:0007669"/>
    <property type="project" value="InterPro"/>
</dbReference>
<dbReference type="AlphaFoldDB" id="A0A8T2AZY7"/>
<dbReference type="EMBL" id="JAEFBK010000008">
    <property type="protein sequence ID" value="KAG7578337.1"/>
    <property type="molecule type" value="Genomic_DNA"/>
</dbReference>
<organism evidence="3 4">
    <name type="scientific">Arabidopsis thaliana x Arabidopsis arenosa</name>
    <dbReference type="NCBI Taxonomy" id="1240361"/>
    <lineage>
        <taxon>Eukaryota</taxon>
        <taxon>Viridiplantae</taxon>
        <taxon>Streptophyta</taxon>
        <taxon>Embryophyta</taxon>
        <taxon>Tracheophyta</taxon>
        <taxon>Spermatophyta</taxon>
        <taxon>Magnoliopsida</taxon>
        <taxon>eudicotyledons</taxon>
        <taxon>Gunneridae</taxon>
        <taxon>Pentapetalae</taxon>
        <taxon>rosids</taxon>
        <taxon>malvids</taxon>
        <taxon>Brassicales</taxon>
        <taxon>Brassicaceae</taxon>
        <taxon>Camelineae</taxon>
        <taxon>Arabidopsis</taxon>
    </lineage>
</organism>
<evidence type="ECO:0000256" key="1">
    <source>
        <dbReference type="ARBA" id="ARBA00022737"/>
    </source>
</evidence>
<name>A0A8T2AZY7_9BRAS</name>
<dbReference type="InterPro" id="IPR003439">
    <property type="entry name" value="ABC_transporter-like_ATP-bd"/>
</dbReference>
<dbReference type="FunFam" id="3.40.50.300:FF:001092">
    <property type="entry name" value="ATP-binding cassette sub-family F member 2"/>
    <property type="match status" value="1"/>
</dbReference>
<feature type="non-terminal residue" evidence="3">
    <location>
        <position position="1"/>
    </location>
</feature>
<sequence length="239" mass="26482">RPLLQLIEVSFSSYPNKSRFRLSNVDLGIDMGTRVAIVGPNGAGKSTLLNLIAGDLVPSEGEVRRSQKLRIGRYSQHFVDQLSMWETPVEYLLRLYPDQEGCSKQEAVRAKLGKFGLTGENHSTPTAKLSGGQKARVVLTSISMSKPHILLLDEPTNHLDMQTIDALADALDEFKGGVVLVSHDSRLTSRVCEDEEKSEIWLVEDGTVTFFRGTFEEYKEELIGEIKAEVDELTSLVGC</sequence>
<dbReference type="FunFam" id="3.40.50.300:FF:001197">
    <property type="entry name" value="Putative ATP-binding cassette family ATPase"/>
    <property type="match status" value="1"/>
</dbReference>
<dbReference type="Proteomes" id="UP000694240">
    <property type="component" value="Chromosome 8"/>
</dbReference>
<keyword evidence="1" id="KW-0677">Repeat</keyword>
<dbReference type="PROSITE" id="PS50893">
    <property type="entry name" value="ABC_TRANSPORTER_2"/>
    <property type="match status" value="1"/>
</dbReference>
<evidence type="ECO:0000259" key="2">
    <source>
        <dbReference type="PROSITE" id="PS50893"/>
    </source>
</evidence>
<gene>
    <name evidence="3" type="ORF">ISN45_Aa03g025310</name>
</gene>
<accession>A0A8T2AZY7</accession>
<dbReference type="CDD" id="cd03221">
    <property type="entry name" value="ABCF_EF-3"/>
    <property type="match status" value="1"/>
</dbReference>
<dbReference type="InterPro" id="IPR050611">
    <property type="entry name" value="ABCF"/>
</dbReference>
<dbReference type="PANTHER" id="PTHR19211">
    <property type="entry name" value="ATP-BINDING TRANSPORT PROTEIN-RELATED"/>
    <property type="match status" value="1"/>
</dbReference>
<dbReference type="InterPro" id="IPR003593">
    <property type="entry name" value="AAA+_ATPase"/>
</dbReference>
<evidence type="ECO:0000313" key="3">
    <source>
        <dbReference type="EMBL" id="KAG7578337.1"/>
    </source>
</evidence>
<evidence type="ECO:0000313" key="4">
    <source>
        <dbReference type="Proteomes" id="UP000694240"/>
    </source>
</evidence>
<feature type="domain" description="ABC transporter" evidence="2">
    <location>
        <begin position="4"/>
        <end position="230"/>
    </location>
</feature>
<dbReference type="PANTHER" id="PTHR19211:SF14">
    <property type="entry name" value="ATP-BINDING CASSETTE SUB-FAMILY F MEMBER 1"/>
    <property type="match status" value="1"/>
</dbReference>
<protein>
    <submittedName>
        <fullName evidence="3">AAA+ ATPase domain</fullName>
    </submittedName>
</protein>